<dbReference type="SMART" id="SM00184">
    <property type="entry name" value="RING"/>
    <property type="match status" value="2"/>
</dbReference>
<dbReference type="InterPro" id="IPR027370">
    <property type="entry name" value="Znf-RING_euk"/>
</dbReference>
<keyword evidence="15" id="KW-1185">Reference proteome</keyword>
<feature type="domain" description="RING-type" evidence="13">
    <location>
        <begin position="124"/>
        <end position="333"/>
    </location>
</feature>
<dbReference type="FunCoup" id="A0A078B3P8">
    <property type="interactions" value="469"/>
</dbReference>
<dbReference type="Proteomes" id="UP000039865">
    <property type="component" value="Unassembled WGS sequence"/>
</dbReference>
<dbReference type="InterPro" id="IPR048962">
    <property type="entry name" value="ARIH1-like_UBL"/>
</dbReference>
<keyword evidence="9" id="KW-0862">Zinc</keyword>
<keyword evidence="7 10" id="KW-0863">Zinc-finger</keyword>
<dbReference type="CDD" id="cd20346">
    <property type="entry name" value="BRcat_RBR_ANKIB1"/>
    <property type="match status" value="1"/>
</dbReference>
<dbReference type="AlphaFoldDB" id="A0A078B3P8"/>
<dbReference type="GO" id="GO:0016567">
    <property type="term" value="P:protein ubiquitination"/>
    <property type="evidence" value="ECO:0007669"/>
    <property type="project" value="InterPro"/>
</dbReference>
<dbReference type="InterPro" id="IPR017907">
    <property type="entry name" value="Znf_RING_CS"/>
</dbReference>
<keyword evidence="5" id="KW-0479">Metal-binding</keyword>
<dbReference type="InterPro" id="IPR013083">
    <property type="entry name" value="Znf_RING/FYVE/PHD"/>
</dbReference>
<dbReference type="OrthoDB" id="313082at2759"/>
<dbReference type="OMA" id="DNFNHFR"/>
<evidence type="ECO:0000256" key="10">
    <source>
        <dbReference type="PROSITE-ProRule" id="PRU00322"/>
    </source>
</evidence>
<dbReference type="Pfam" id="PF01485">
    <property type="entry name" value="IBR"/>
    <property type="match status" value="1"/>
</dbReference>
<dbReference type="EMBL" id="CCKQ01017216">
    <property type="protein sequence ID" value="CDW89084.1"/>
    <property type="molecule type" value="Genomic_DNA"/>
</dbReference>
<dbReference type="GO" id="GO:0008270">
    <property type="term" value="F:zinc ion binding"/>
    <property type="evidence" value="ECO:0007669"/>
    <property type="project" value="UniProtKB-KW"/>
</dbReference>
<keyword evidence="8" id="KW-0833">Ubl conjugation pathway</keyword>
<dbReference type="InterPro" id="IPR044066">
    <property type="entry name" value="TRIAD_supradom"/>
</dbReference>
<dbReference type="PROSITE" id="PS50199">
    <property type="entry name" value="ZF_RANBP2_2"/>
    <property type="match status" value="1"/>
</dbReference>
<evidence type="ECO:0000256" key="6">
    <source>
        <dbReference type="ARBA" id="ARBA00022737"/>
    </source>
</evidence>
<evidence type="ECO:0000259" key="11">
    <source>
        <dbReference type="PROSITE" id="PS50089"/>
    </source>
</evidence>
<dbReference type="Pfam" id="PF13445">
    <property type="entry name" value="zf-RING_UBOX"/>
    <property type="match status" value="1"/>
</dbReference>
<dbReference type="InterPro" id="IPR002867">
    <property type="entry name" value="IBR_dom"/>
</dbReference>
<keyword evidence="6" id="KW-0677">Repeat</keyword>
<sequence length="560" mass="65490">MVESLARSDSQMSDGMGWDDYEYESVPDLTLDHQMSRDFGPKLTRGFSFTILDKVEIESKQDQYISQIRETLEVSDCIARSLLIRFLWDKEKLIQKYYDSEDLVKELFNYDRHCGMKIDVSSQAPYLCPVCYMDTNNPISMECGHAFCDECYREYLQSQILLGPDSINTTCAQSGCKLIIPENLFQKLCTKEGYQKYYYYFKKSFIDINKTTKWCPAPNCSYAVEYPSMKSTDVVCKCGNDWCFKCLRKAHRPIDCELLVKWCDRIDLGQDDTDIWIKLNTKQCPKCKASIQKNQGCMHMTCSQCRYEFCWLCLGDYRNHTAETGRGLCNSFEDVVAVGRGKQDEMEEKMKLDFMLKKLDHYKTRYTEHYKAISFAQKKKLEIQNQIKNCIEINNKYGPRDFVFLEEIAELVIRARRALTYTYPMRFYLESPAKQIFFDFIQSDLETSLEKLNKRNEEDWQLHLEVDGYGAIHLGERFFKYKQDVNNLRSAVETHFSKVINQIEAGLPDIQDEIDKVLGEADNFHKATQWTCPTCTTINPIAHETCNICRTKQPKIVAKR</sequence>
<dbReference type="Pfam" id="PF19422">
    <property type="entry name" value="Ariadne"/>
    <property type="match status" value="1"/>
</dbReference>
<dbReference type="InterPro" id="IPR001841">
    <property type="entry name" value="Znf_RING"/>
</dbReference>
<evidence type="ECO:0000256" key="7">
    <source>
        <dbReference type="ARBA" id="ARBA00022771"/>
    </source>
</evidence>
<organism evidence="14 15">
    <name type="scientific">Stylonychia lemnae</name>
    <name type="common">Ciliate</name>
    <dbReference type="NCBI Taxonomy" id="5949"/>
    <lineage>
        <taxon>Eukaryota</taxon>
        <taxon>Sar</taxon>
        <taxon>Alveolata</taxon>
        <taxon>Ciliophora</taxon>
        <taxon>Intramacronucleata</taxon>
        <taxon>Spirotrichea</taxon>
        <taxon>Stichotrichia</taxon>
        <taxon>Sporadotrichida</taxon>
        <taxon>Oxytrichidae</taxon>
        <taxon>Stylonychinae</taxon>
        <taxon>Stylonychia</taxon>
    </lineage>
</organism>
<dbReference type="Gene3D" id="1.20.120.1750">
    <property type="match status" value="1"/>
</dbReference>
<dbReference type="PROSITE" id="PS01358">
    <property type="entry name" value="ZF_RANBP2_1"/>
    <property type="match status" value="1"/>
</dbReference>
<dbReference type="Pfam" id="PF21235">
    <property type="entry name" value="UBA_ARI1"/>
    <property type="match status" value="1"/>
</dbReference>
<dbReference type="PROSITE" id="PS50089">
    <property type="entry name" value="ZF_RING_2"/>
    <property type="match status" value="1"/>
</dbReference>
<dbReference type="Pfam" id="PF22191">
    <property type="entry name" value="IBR_1"/>
    <property type="match status" value="1"/>
</dbReference>
<dbReference type="EC" id="2.3.2.31" evidence="2"/>
<dbReference type="PANTHER" id="PTHR11685">
    <property type="entry name" value="RBR FAMILY RING FINGER AND IBR DOMAIN-CONTAINING"/>
    <property type="match status" value="1"/>
</dbReference>
<name>A0A078B3P8_STYLE</name>
<evidence type="ECO:0000256" key="9">
    <source>
        <dbReference type="ARBA" id="ARBA00022833"/>
    </source>
</evidence>
<evidence type="ECO:0000259" key="13">
    <source>
        <dbReference type="PROSITE" id="PS51873"/>
    </source>
</evidence>
<proteinExistence type="predicted"/>
<dbReference type="SMART" id="SM00647">
    <property type="entry name" value="IBR"/>
    <property type="match status" value="2"/>
</dbReference>
<evidence type="ECO:0000259" key="12">
    <source>
        <dbReference type="PROSITE" id="PS50199"/>
    </source>
</evidence>
<dbReference type="InterPro" id="IPR001876">
    <property type="entry name" value="Znf_RanBP2"/>
</dbReference>
<feature type="domain" description="RanBP2-type" evidence="12">
    <location>
        <begin position="526"/>
        <end position="555"/>
    </location>
</feature>
<evidence type="ECO:0000256" key="3">
    <source>
        <dbReference type="ARBA" id="ARBA00017887"/>
    </source>
</evidence>
<dbReference type="Gene3D" id="2.30.30.380">
    <property type="entry name" value="Zn-finger domain of Sec23/24"/>
    <property type="match status" value="1"/>
</dbReference>
<evidence type="ECO:0000256" key="4">
    <source>
        <dbReference type="ARBA" id="ARBA00022679"/>
    </source>
</evidence>
<dbReference type="InterPro" id="IPR045840">
    <property type="entry name" value="Ariadne"/>
</dbReference>
<accession>A0A078B3P8</accession>
<evidence type="ECO:0000256" key="5">
    <source>
        <dbReference type="ARBA" id="ARBA00022723"/>
    </source>
</evidence>
<feature type="domain" description="RING-type" evidence="11">
    <location>
        <begin position="128"/>
        <end position="171"/>
    </location>
</feature>
<evidence type="ECO:0000256" key="1">
    <source>
        <dbReference type="ARBA" id="ARBA00001798"/>
    </source>
</evidence>
<dbReference type="PROSITE" id="PS00518">
    <property type="entry name" value="ZF_RING_1"/>
    <property type="match status" value="1"/>
</dbReference>
<dbReference type="InParanoid" id="A0A078B3P8"/>
<dbReference type="SUPFAM" id="SSF57850">
    <property type="entry name" value="RING/U-box"/>
    <property type="match status" value="3"/>
</dbReference>
<evidence type="ECO:0000313" key="15">
    <source>
        <dbReference type="Proteomes" id="UP000039865"/>
    </source>
</evidence>
<evidence type="ECO:0000256" key="8">
    <source>
        <dbReference type="ARBA" id="ARBA00022786"/>
    </source>
</evidence>
<gene>
    <name evidence="14" type="primary">Contig12782.g13633</name>
    <name evidence="14" type="ORF">STYLEM_18213</name>
</gene>
<reference evidence="14 15" key="1">
    <citation type="submission" date="2014-06" db="EMBL/GenBank/DDBJ databases">
        <authorList>
            <person name="Swart Estienne"/>
        </authorList>
    </citation>
    <scope>NUCLEOTIDE SEQUENCE [LARGE SCALE GENOMIC DNA]</scope>
    <source>
        <strain evidence="14 15">130c</strain>
    </source>
</reference>
<protein>
    <recommendedName>
        <fullName evidence="3">RanBP-type and C3HC4-type zinc finger-containing protein 1</fullName>
        <ecNumber evidence="2">2.3.2.31</ecNumber>
    </recommendedName>
</protein>
<dbReference type="Gene3D" id="3.30.40.10">
    <property type="entry name" value="Zinc/RING finger domain, C3HC4 (zinc finger)"/>
    <property type="match status" value="1"/>
</dbReference>
<dbReference type="InterPro" id="IPR031127">
    <property type="entry name" value="E3_UB_ligase_RBR"/>
</dbReference>
<evidence type="ECO:0000313" key="14">
    <source>
        <dbReference type="EMBL" id="CDW89084.1"/>
    </source>
</evidence>
<comment type="catalytic activity">
    <reaction evidence="1">
        <text>[E2 ubiquitin-conjugating enzyme]-S-ubiquitinyl-L-cysteine + [acceptor protein]-L-lysine = [E2 ubiquitin-conjugating enzyme]-L-cysteine + [acceptor protein]-N(6)-ubiquitinyl-L-lysine.</text>
        <dbReference type="EC" id="2.3.2.31"/>
    </reaction>
</comment>
<dbReference type="GO" id="GO:0061630">
    <property type="term" value="F:ubiquitin protein ligase activity"/>
    <property type="evidence" value="ECO:0007669"/>
    <property type="project" value="UniProtKB-EC"/>
</dbReference>
<dbReference type="PROSITE" id="PS51873">
    <property type="entry name" value="TRIAD"/>
    <property type="match status" value="1"/>
</dbReference>
<keyword evidence="4" id="KW-0808">Transferase</keyword>
<evidence type="ECO:0000256" key="2">
    <source>
        <dbReference type="ARBA" id="ARBA00012251"/>
    </source>
</evidence>